<dbReference type="EMBL" id="JAUQSZ010000004">
    <property type="protein sequence ID" value="MDO7842059.1"/>
    <property type="molecule type" value="Genomic_DNA"/>
</dbReference>
<keyword evidence="2" id="KW-1185">Reference proteome</keyword>
<dbReference type="Gene3D" id="3.40.50.1820">
    <property type="entry name" value="alpha/beta hydrolase"/>
    <property type="match status" value="1"/>
</dbReference>
<dbReference type="InterPro" id="IPR029058">
    <property type="entry name" value="AB_hydrolase_fold"/>
</dbReference>
<dbReference type="RefSeq" id="WP_304560529.1">
    <property type="nucleotide sequence ID" value="NZ_JAUQSZ010000004.1"/>
</dbReference>
<reference evidence="1" key="1">
    <citation type="submission" date="2023-07" db="EMBL/GenBank/DDBJ databases">
        <authorList>
            <person name="Kim M.K."/>
        </authorList>
    </citation>
    <scope>NUCLEOTIDE SEQUENCE</scope>
    <source>
        <strain evidence="1">CA1-15</strain>
    </source>
</reference>
<comment type="caution">
    <text evidence="1">The sequence shown here is derived from an EMBL/GenBank/DDBJ whole genome shotgun (WGS) entry which is preliminary data.</text>
</comment>
<name>A0ABT8ZY57_9SPHN</name>
<dbReference type="Proteomes" id="UP001176468">
    <property type="component" value="Unassembled WGS sequence"/>
</dbReference>
<dbReference type="SUPFAM" id="SSF53474">
    <property type="entry name" value="alpha/beta-Hydrolases"/>
    <property type="match status" value="1"/>
</dbReference>
<gene>
    <name evidence="1" type="ORF">Q5H94_06965</name>
</gene>
<evidence type="ECO:0008006" key="3">
    <source>
        <dbReference type="Google" id="ProtNLM"/>
    </source>
</evidence>
<evidence type="ECO:0000313" key="1">
    <source>
        <dbReference type="EMBL" id="MDO7842059.1"/>
    </source>
</evidence>
<protein>
    <recommendedName>
        <fullName evidence="3">Alpha/beta hydrolase</fullName>
    </recommendedName>
</protein>
<organism evidence="1 2">
    <name type="scientific">Sphingomonas immobilis</name>
    <dbReference type="NCBI Taxonomy" id="3063997"/>
    <lineage>
        <taxon>Bacteria</taxon>
        <taxon>Pseudomonadati</taxon>
        <taxon>Pseudomonadota</taxon>
        <taxon>Alphaproteobacteria</taxon>
        <taxon>Sphingomonadales</taxon>
        <taxon>Sphingomonadaceae</taxon>
        <taxon>Sphingomonas</taxon>
    </lineage>
</organism>
<accession>A0ABT8ZY57</accession>
<sequence>MQAIDLQIDVTDAAGIGEPAHVAITVTLPDPADLATPPVVCFAKPGGGYSRGYFTVDLPGPARGAQADWHAQRGWIFVSVDHLGVGESSIHAAAKLDYTATAAGSMAAEAEILRRLAEGTLAPGFPAIADPLKIGIGQSMGGCMTIIQQGRYHCYDGIGVLGYSAIHTHPPVRPGTRPIVAPWLPRDTLLRDTPPVIVNRAAVQAYVAGLPAATASGSAEHPMLWGFHYTDDYDDAMNAAALIDLARFFNIHAPEKQVGVECQPWGSLTTPGAVAQSSLTPGTVAPEAAAVTVPVLVGMGERDTTADVMGEPRAYRSSSSIDIFVCPRMSHMHNFAGTRVLFWERIESFANWAGRVKAA</sequence>
<proteinExistence type="predicted"/>
<evidence type="ECO:0000313" key="2">
    <source>
        <dbReference type="Proteomes" id="UP001176468"/>
    </source>
</evidence>